<keyword evidence="7" id="KW-0653">Protein transport</keyword>
<dbReference type="PANTHER" id="PTHR30558">
    <property type="entry name" value="EXBD MEMBRANE COMPONENT OF PMF-DRIVEN MACROMOLECULE IMPORT SYSTEM"/>
    <property type="match status" value="1"/>
</dbReference>
<proteinExistence type="inferred from homology"/>
<organism evidence="8 9">
    <name type="scientific">Aureliella helgolandensis</name>
    <dbReference type="NCBI Taxonomy" id="2527968"/>
    <lineage>
        <taxon>Bacteria</taxon>
        <taxon>Pseudomonadati</taxon>
        <taxon>Planctomycetota</taxon>
        <taxon>Planctomycetia</taxon>
        <taxon>Pirellulales</taxon>
        <taxon>Pirellulaceae</taxon>
        <taxon>Aureliella</taxon>
    </lineage>
</organism>
<dbReference type="Pfam" id="PF02472">
    <property type="entry name" value="ExbD"/>
    <property type="match status" value="1"/>
</dbReference>
<keyword evidence="7" id="KW-0813">Transport</keyword>
<dbReference type="Proteomes" id="UP000318017">
    <property type="component" value="Chromosome"/>
</dbReference>
<comment type="similarity">
    <text evidence="2 7">Belongs to the ExbD/TolR family.</text>
</comment>
<evidence type="ECO:0000256" key="2">
    <source>
        <dbReference type="ARBA" id="ARBA00005811"/>
    </source>
</evidence>
<keyword evidence="4 7" id="KW-0812">Transmembrane</keyword>
<dbReference type="RefSeq" id="WP_145084300.1">
    <property type="nucleotide sequence ID" value="NZ_CP036298.1"/>
</dbReference>
<dbReference type="GO" id="GO:0015031">
    <property type="term" value="P:protein transport"/>
    <property type="evidence" value="ECO:0007669"/>
    <property type="project" value="UniProtKB-KW"/>
</dbReference>
<evidence type="ECO:0000256" key="4">
    <source>
        <dbReference type="ARBA" id="ARBA00022692"/>
    </source>
</evidence>
<keyword evidence="9" id="KW-1185">Reference proteome</keyword>
<dbReference type="PANTHER" id="PTHR30558:SF3">
    <property type="entry name" value="BIOPOLYMER TRANSPORT PROTEIN EXBD-RELATED"/>
    <property type="match status" value="1"/>
</dbReference>
<keyword evidence="5" id="KW-1133">Transmembrane helix</keyword>
<name>A0A518GF59_9BACT</name>
<dbReference type="EMBL" id="CP036298">
    <property type="protein sequence ID" value="QDV27229.1"/>
    <property type="molecule type" value="Genomic_DNA"/>
</dbReference>
<dbReference type="KEGG" id="ahel:Q31a_56170"/>
<evidence type="ECO:0000256" key="6">
    <source>
        <dbReference type="ARBA" id="ARBA00023136"/>
    </source>
</evidence>
<evidence type="ECO:0000313" key="9">
    <source>
        <dbReference type="Proteomes" id="UP000318017"/>
    </source>
</evidence>
<sequence>MKFRHRSQTADKTELSMTSMIDIVFLLLVFFVMTFKISAQEGDFNVKMPLEGVSGPSDNTQLPLKLRLISNGAGGLQEIVLNDNLSFGTDWEKLRGYIVGLVGDAAGPGEEEGPEVEIDLDYDLHYVHVISAITSVTGYRSGNDIVKLIDRIKFAKQRK</sequence>
<evidence type="ECO:0000256" key="7">
    <source>
        <dbReference type="RuleBase" id="RU003879"/>
    </source>
</evidence>
<dbReference type="InterPro" id="IPR003400">
    <property type="entry name" value="ExbD"/>
</dbReference>
<dbReference type="GO" id="GO:0005886">
    <property type="term" value="C:plasma membrane"/>
    <property type="evidence" value="ECO:0007669"/>
    <property type="project" value="UniProtKB-SubCell"/>
</dbReference>
<reference evidence="8 9" key="1">
    <citation type="submission" date="2019-02" db="EMBL/GenBank/DDBJ databases">
        <title>Deep-cultivation of Planctomycetes and their phenomic and genomic characterization uncovers novel biology.</title>
        <authorList>
            <person name="Wiegand S."/>
            <person name="Jogler M."/>
            <person name="Boedeker C."/>
            <person name="Pinto D."/>
            <person name="Vollmers J."/>
            <person name="Rivas-Marin E."/>
            <person name="Kohn T."/>
            <person name="Peeters S.H."/>
            <person name="Heuer A."/>
            <person name="Rast P."/>
            <person name="Oberbeckmann S."/>
            <person name="Bunk B."/>
            <person name="Jeske O."/>
            <person name="Meyerdierks A."/>
            <person name="Storesund J.E."/>
            <person name="Kallscheuer N."/>
            <person name="Luecker S."/>
            <person name="Lage O.M."/>
            <person name="Pohl T."/>
            <person name="Merkel B.J."/>
            <person name="Hornburger P."/>
            <person name="Mueller R.-W."/>
            <person name="Bruemmer F."/>
            <person name="Labrenz M."/>
            <person name="Spormann A.M."/>
            <person name="Op den Camp H."/>
            <person name="Overmann J."/>
            <person name="Amann R."/>
            <person name="Jetten M.S.M."/>
            <person name="Mascher T."/>
            <person name="Medema M.H."/>
            <person name="Devos D.P."/>
            <person name="Kaster A.-K."/>
            <person name="Ovreas L."/>
            <person name="Rohde M."/>
            <person name="Galperin M.Y."/>
            <person name="Jogler C."/>
        </authorList>
    </citation>
    <scope>NUCLEOTIDE SEQUENCE [LARGE SCALE GENOMIC DNA]</scope>
    <source>
        <strain evidence="8 9">Q31a</strain>
    </source>
</reference>
<evidence type="ECO:0000313" key="8">
    <source>
        <dbReference type="EMBL" id="QDV27229.1"/>
    </source>
</evidence>
<keyword evidence="6" id="KW-0472">Membrane</keyword>
<gene>
    <name evidence="8" type="ORF">Q31a_56170</name>
</gene>
<comment type="subcellular location">
    <subcellularLocation>
        <location evidence="1">Cell membrane</location>
        <topology evidence="1">Single-pass membrane protein</topology>
    </subcellularLocation>
    <subcellularLocation>
        <location evidence="7">Cell membrane</location>
        <topology evidence="7">Single-pass type II membrane protein</topology>
    </subcellularLocation>
</comment>
<protein>
    <submittedName>
        <fullName evidence="8">Biopolymer transport protein ExbD/TolR</fullName>
    </submittedName>
</protein>
<keyword evidence="3" id="KW-1003">Cell membrane</keyword>
<evidence type="ECO:0000256" key="1">
    <source>
        <dbReference type="ARBA" id="ARBA00004162"/>
    </source>
</evidence>
<evidence type="ECO:0000256" key="5">
    <source>
        <dbReference type="ARBA" id="ARBA00022989"/>
    </source>
</evidence>
<dbReference type="AlphaFoldDB" id="A0A518GF59"/>
<dbReference type="OrthoDB" id="9789920at2"/>
<evidence type="ECO:0000256" key="3">
    <source>
        <dbReference type="ARBA" id="ARBA00022475"/>
    </source>
</evidence>
<dbReference type="GO" id="GO:0022857">
    <property type="term" value="F:transmembrane transporter activity"/>
    <property type="evidence" value="ECO:0007669"/>
    <property type="project" value="InterPro"/>
</dbReference>
<accession>A0A518GF59</accession>